<evidence type="ECO:0000313" key="1">
    <source>
        <dbReference type="EMBL" id="GIY33799.1"/>
    </source>
</evidence>
<proteinExistence type="predicted"/>
<sequence length="142" mass="15782">MNYSQLVVRPAHWLTKDCSSESLSPLAGATTVSIGLFRNNKLRDERSKPPKNPKSFSRITVLNGRVGLFRNNKLRDERAKSTENPNSFGRITVLKGRGNCLRASSLKPDGKEMIDNNFKLLDTGVAPANGDNDSEEQSFMNQ</sequence>
<dbReference type="AlphaFoldDB" id="A0AAV4SIK7"/>
<accession>A0AAV4SIK7</accession>
<protein>
    <submittedName>
        <fullName evidence="1">Uncharacterized protein</fullName>
    </submittedName>
</protein>
<keyword evidence="2" id="KW-1185">Reference proteome</keyword>
<reference evidence="1 2" key="1">
    <citation type="submission" date="2021-06" db="EMBL/GenBank/DDBJ databases">
        <title>Caerostris darwini draft genome.</title>
        <authorList>
            <person name="Kono N."/>
            <person name="Arakawa K."/>
        </authorList>
    </citation>
    <scope>NUCLEOTIDE SEQUENCE [LARGE SCALE GENOMIC DNA]</scope>
</reference>
<name>A0AAV4SIK7_9ARAC</name>
<dbReference type="Proteomes" id="UP001054837">
    <property type="component" value="Unassembled WGS sequence"/>
</dbReference>
<gene>
    <name evidence="1" type="ORF">CDAR_587511</name>
</gene>
<organism evidence="1 2">
    <name type="scientific">Caerostris darwini</name>
    <dbReference type="NCBI Taxonomy" id="1538125"/>
    <lineage>
        <taxon>Eukaryota</taxon>
        <taxon>Metazoa</taxon>
        <taxon>Ecdysozoa</taxon>
        <taxon>Arthropoda</taxon>
        <taxon>Chelicerata</taxon>
        <taxon>Arachnida</taxon>
        <taxon>Araneae</taxon>
        <taxon>Araneomorphae</taxon>
        <taxon>Entelegynae</taxon>
        <taxon>Araneoidea</taxon>
        <taxon>Araneidae</taxon>
        <taxon>Caerostris</taxon>
    </lineage>
</organism>
<comment type="caution">
    <text evidence="1">The sequence shown here is derived from an EMBL/GenBank/DDBJ whole genome shotgun (WGS) entry which is preliminary data.</text>
</comment>
<dbReference type="EMBL" id="BPLQ01007986">
    <property type="protein sequence ID" value="GIY33799.1"/>
    <property type="molecule type" value="Genomic_DNA"/>
</dbReference>
<evidence type="ECO:0000313" key="2">
    <source>
        <dbReference type="Proteomes" id="UP001054837"/>
    </source>
</evidence>